<evidence type="ECO:0000256" key="8">
    <source>
        <dbReference type="SAM" id="Phobius"/>
    </source>
</evidence>
<keyword evidence="5 10" id="KW-0808">Transferase</keyword>
<dbReference type="RefSeq" id="WP_087439567.1">
    <property type="nucleotide sequence ID" value="NZ_CP021416.1"/>
</dbReference>
<feature type="transmembrane region" description="Helical" evidence="8">
    <location>
        <begin position="7"/>
        <end position="27"/>
    </location>
</feature>
<comment type="subcellular location">
    <subcellularLocation>
        <location evidence="2">Membrane</location>
        <topology evidence="2">Multi-pass membrane protein</topology>
    </subcellularLocation>
</comment>
<evidence type="ECO:0000256" key="1">
    <source>
        <dbReference type="ARBA" id="ARBA00000085"/>
    </source>
</evidence>
<dbReference type="InterPro" id="IPR036097">
    <property type="entry name" value="HisK_dim/P_sf"/>
</dbReference>
<evidence type="ECO:0000256" key="7">
    <source>
        <dbReference type="ARBA" id="ARBA00023136"/>
    </source>
</evidence>
<evidence type="ECO:0000256" key="3">
    <source>
        <dbReference type="ARBA" id="ARBA00012438"/>
    </source>
</evidence>
<dbReference type="InterPro" id="IPR036890">
    <property type="entry name" value="HATPase_C_sf"/>
</dbReference>
<dbReference type="Gene3D" id="3.30.565.10">
    <property type="entry name" value="Histidine kinase-like ATPase, C-terminal domain"/>
    <property type="match status" value="1"/>
</dbReference>
<evidence type="ECO:0000313" key="10">
    <source>
        <dbReference type="EMBL" id="ARU49892.1"/>
    </source>
</evidence>
<dbReference type="GO" id="GO:0016020">
    <property type="term" value="C:membrane"/>
    <property type="evidence" value="ECO:0007669"/>
    <property type="project" value="UniProtKB-SubCell"/>
</dbReference>
<keyword evidence="7 8" id="KW-0472">Membrane</keyword>
<keyword evidence="4" id="KW-0597">Phosphoprotein</keyword>
<name>A0A1Y0HP38_9BACT</name>
<proteinExistence type="predicted"/>
<evidence type="ECO:0000256" key="6">
    <source>
        <dbReference type="ARBA" id="ARBA00022777"/>
    </source>
</evidence>
<dbReference type="PANTHER" id="PTHR45528">
    <property type="entry name" value="SENSOR HISTIDINE KINASE CPXA"/>
    <property type="match status" value="1"/>
</dbReference>
<accession>A0A1Y0HP38</accession>
<dbReference type="SUPFAM" id="SSF47384">
    <property type="entry name" value="Homodimeric domain of signal transducing histidine kinase"/>
    <property type="match status" value="1"/>
</dbReference>
<evidence type="ECO:0000256" key="5">
    <source>
        <dbReference type="ARBA" id="ARBA00022679"/>
    </source>
</evidence>
<dbReference type="InterPro" id="IPR047994">
    <property type="entry name" value="ArsS-like"/>
</dbReference>
<gene>
    <name evidence="10" type="ORF">Sdiek1_2744</name>
</gene>
<dbReference type="GO" id="GO:0000155">
    <property type="term" value="F:phosphorelay sensor kinase activity"/>
    <property type="evidence" value="ECO:0007669"/>
    <property type="project" value="InterPro"/>
</dbReference>
<evidence type="ECO:0000313" key="11">
    <source>
        <dbReference type="Proteomes" id="UP000196005"/>
    </source>
</evidence>
<feature type="domain" description="Histidine kinase" evidence="9">
    <location>
        <begin position="230"/>
        <end position="425"/>
    </location>
</feature>
<dbReference type="SUPFAM" id="SSF55874">
    <property type="entry name" value="ATPase domain of HSP90 chaperone/DNA topoisomerase II/histidine kinase"/>
    <property type="match status" value="1"/>
</dbReference>
<dbReference type="PROSITE" id="PS50109">
    <property type="entry name" value="HIS_KIN"/>
    <property type="match status" value="1"/>
</dbReference>
<dbReference type="Pfam" id="PF02518">
    <property type="entry name" value="HATPase_c"/>
    <property type="match status" value="1"/>
</dbReference>
<dbReference type="InterPro" id="IPR003594">
    <property type="entry name" value="HATPase_dom"/>
</dbReference>
<keyword evidence="8" id="KW-0812">Transmembrane</keyword>
<dbReference type="EC" id="2.7.13.3" evidence="3"/>
<dbReference type="SMART" id="SM00387">
    <property type="entry name" value="HATPase_c"/>
    <property type="match status" value="1"/>
</dbReference>
<evidence type="ECO:0000256" key="2">
    <source>
        <dbReference type="ARBA" id="ARBA00004141"/>
    </source>
</evidence>
<dbReference type="AlphaFoldDB" id="A0A1Y0HP38"/>
<dbReference type="PANTHER" id="PTHR45528:SF12">
    <property type="entry name" value="SENSOR HISTIDINE KINASE ARSS"/>
    <property type="match status" value="1"/>
</dbReference>
<feature type="transmembrane region" description="Helical" evidence="8">
    <location>
        <begin position="148"/>
        <end position="170"/>
    </location>
</feature>
<reference evidence="11" key="1">
    <citation type="submission" date="2017-05" db="EMBL/GenBank/DDBJ databases">
        <title>Dechlorination kinetics govern the competition between two new strains of the genus Sulfurospirillum.</title>
        <authorList>
            <person name="Buttet G.F."/>
            <person name="Murray A.M."/>
            <person name="Goris T."/>
            <person name="Burion M."/>
            <person name="Lin B."/>
            <person name="Rolle M."/>
            <person name="Maillard J."/>
        </authorList>
    </citation>
    <scope>NUCLEOTIDE SEQUENCE [LARGE SCALE GENOMIC DNA]</scope>
    <source>
        <strain evidence="11">SL2-1</strain>
    </source>
</reference>
<keyword evidence="11" id="KW-1185">Reference proteome</keyword>
<dbReference type="EMBL" id="CP021416">
    <property type="protein sequence ID" value="ARU49892.1"/>
    <property type="molecule type" value="Genomic_DNA"/>
</dbReference>
<protein>
    <recommendedName>
        <fullName evidence="3">histidine kinase</fullName>
        <ecNumber evidence="3">2.7.13.3</ecNumber>
    </recommendedName>
</protein>
<keyword evidence="6" id="KW-0418">Kinase</keyword>
<evidence type="ECO:0000259" key="9">
    <source>
        <dbReference type="PROSITE" id="PS50109"/>
    </source>
</evidence>
<comment type="catalytic activity">
    <reaction evidence="1">
        <text>ATP + protein L-histidine = ADP + protein N-phospho-L-histidine.</text>
        <dbReference type="EC" id="2.7.13.3"/>
    </reaction>
</comment>
<dbReference type="Proteomes" id="UP000196005">
    <property type="component" value="Chromosome"/>
</dbReference>
<dbReference type="NCBIfam" id="NF038389">
    <property type="entry name" value="ArsS_fam_HK"/>
    <property type="match status" value="1"/>
</dbReference>
<dbReference type="InterPro" id="IPR050398">
    <property type="entry name" value="HssS/ArlS-like"/>
</dbReference>
<organism evidence="10 11">
    <name type="scientific">Sulfurospirillum diekertiae</name>
    <dbReference type="NCBI Taxonomy" id="1854492"/>
    <lineage>
        <taxon>Bacteria</taxon>
        <taxon>Pseudomonadati</taxon>
        <taxon>Campylobacterota</taxon>
        <taxon>Epsilonproteobacteria</taxon>
        <taxon>Campylobacterales</taxon>
        <taxon>Sulfurospirillaceae</taxon>
        <taxon>Sulfurospirillum</taxon>
    </lineage>
</organism>
<dbReference type="InterPro" id="IPR005467">
    <property type="entry name" value="His_kinase_dom"/>
</dbReference>
<evidence type="ECO:0000256" key="4">
    <source>
        <dbReference type="ARBA" id="ARBA00022553"/>
    </source>
</evidence>
<dbReference type="OrthoDB" id="9812241at2"/>
<sequence length="429" mass="49364">MRKLSIVTLITVFFALSFVVINIAFVIEYKRQISDQEFFTFRRFLVAMKMMHDNVPDRNATLAKLGIRMSDHDKNILLQEGKKILEDPFADMILYEKKLYLVPRKLPHPPPPPNEPFMREGTFPFPPPPPKMRREEPPVLENLEETSFYRLIILGSITNTLLLLFFGIVLRKVLRLSHLKSAIRTFGNTKKFQAIDVESQDELGEIASEFNLAMEKIHLLKEARTLFLRNILHELKTPIMKGKILSNSLVDTKQQSQMERIFERLETLLGEMVKVEKLSSDEWILQTQEYRLVDILDHAMDLLLLGDTKRIHLSPQEMAPLVNVDFELFATAIKNLLDNALKHSSEEVAVDIDLESISICSFGAKIPNERLDFSRAFNRTVEGSSSGLGLGLYIANAIVEKHGFRLSYLHVEGQNYFTIHFYPNALHVK</sequence>
<keyword evidence="8" id="KW-1133">Transmembrane helix</keyword>
<dbReference type="KEGG" id="suls:Sdiek1_2744"/>
<dbReference type="Gene3D" id="1.10.287.130">
    <property type="match status" value="1"/>
</dbReference>